<dbReference type="HOGENOM" id="CLU_2917438_0_0_3"/>
<comment type="caution">
    <text evidence="2">The sequence shown here is derived from an EMBL/GenBank/DDBJ whole genome shotgun (WGS) entry which is preliminary data.</text>
</comment>
<gene>
    <name evidence="2" type="ORF">MICAC_3470003</name>
</gene>
<evidence type="ECO:0000313" key="3">
    <source>
        <dbReference type="Proteomes" id="UP000003480"/>
    </source>
</evidence>
<reference evidence="2 3" key="1">
    <citation type="submission" date="2012-04" db="EMBL/GenBank/DDBJ databases">
        <authorList>
            <person name="Genoscope - CEA"/>
        </authorList>
    </citation>
    <scope>NUCLEOTIDE SEQUENCE [LARGE SCALE GENOMIC DNA]</scope>
    <source>
        <strain evidence="2 3">9443</strain>
    </source>
</reference>
<sequence length="61" mass="7095">MFIFAFESAIADLVGWVEVTKPNIAFISYLNFLGFTSFNLTYILFHTHISDETQHCLYFLP</sequence>
<name>I4G3N6_MICAE</name>
<evidence type="ECO:0000256" key="1">
    <source>
        <dbReference type="SAM" id="Phobius"/>
    </source>
</evidence>
<dbReference type="Proteomes" id="UP000003480">
    <property type="component" value="Unassembled WGS sequence"/>
</dbReference>
<keyword evidence="1" id="KW-1133">Transmembrane helix</keyword>
<proteinExistence type="predicted"/>
<protein>
    <submittedName>
        <fullName evidence="2">Uncharacterized protein</fullName>
    </submittedName>
</protein>
<feature type="transmembrane region" description="Helical" evidence="1">
    <location>
        <begin position="24"/>
        <end position="45"/>
    </location>
</feature>
<keyword evidence="1" id="KW-0812">Transmembrane</keyword>
<organism evidence="2 3">
    <name type="scientific">Microcystis aeruginosa PCC 9443</name>
    <dbReference type="NCBI Taxonomy" id="1160281"/>
    <lineage>
        <taxon>Bacteria</taxon>
        <taxon>Bacillati</taxon>
        <taxon>Cyanobacteriota</taxon>
        <taxon>Cyanophyceae</taxon>
        <taxon>Oscillatoriophycideae</taxon>
        <taxon>Chroococcales</taxon>
        <taxon>Microcystaceae</taxon>
        <taxon>Microcystis</taxon>
    </lineage>
</organism>
<dbReference type="EMBL" id="CAIJ01000276">
    <property type="protein sequence ID" value="CCI02547.1"/>
    <property type="molecule type" value="Genomic_DNA"/>
</dbReference>
<keyword evidence="1" id="KW-0472">Membrane</keyword>
<accession>I4G3N6</accession>
<dbReference type="AlphaFoldDB" id="I4G3N6"/>
<evidence type="ECO:0000313" key="2">
    <source>
        <dbReference type="EMBL" id="CCI02547.1"/>
    </source>
</evidence>